<evidence type="ECO:0000313" key="1">
    <source>
        <dbReference type="EMBL" id="SHO54310.1"/>
    </source>
</evidence>
<accession>A0A1M7YNV9</accession>
<protein>
    <recommendedName>
        <fullName evidence="3">Plasmid replication protein RepL domain-containing protein</fullName>
    </recommendedName>
</protein>
<dbReference type="OrthoDB" id="2908789at2"/>
<keyword evidence="2" id="KW-1185">Reference proteome</keyword>
<dbReference type="RefSeq" id="WP_073579236.1">
    <property type="nucleotide sequence ID" value="NZ_AP024897.1"/>
</dbReference>
<sequence length="229" mass="26702">MTEINRGKKEQEINKHLNGLFDDRYTEELKVQRKKKEYFHKVSFDEFDEAVNSTETATSSIPTEPDFIKLYLKDVVSLKGIQPANKDVLYFLLKLMRYEEYIISITEYDKQKICKELGLKGIQQVNNAIQALKKSGILFSVVSESGKINRGAFEVNPYLFGKGNWVENYNKRDIHKLTVLYRKNSKEVINVDALVEYIKTETNEDKRNEAIKKLNEIRGFTDEKEKDSV</sequence>
<dbReference type="AlphaFoldDB" id="A0A1M7YNV9"/>
<name>A0A1M7YNV9_9VIBR</name>
<reference evidence="2" key="1">
    <citation type="submission" date="2016-12" db="EMBL/GenBank/DDBJ databases">
        <authorList>
            <person name="Rodrigo-Torres L."/>
            <person name="Arahal R.D."/>
            <person name="Lucena T."/>
        </authorList>
    </citation>
    <scope>NUCLEOTIDE SEQUENCE [LARGE SCALE GENOMIC DNA]</scope>
</reference>
<dbReference type="Proteomes" id="UP000184600">
    <property type="component" value="Unassembled WGS sequence"/>
</dbReference>
<organism evidence="1 2">
    <name type="scientific">Vibrio quintilis</name>
    <dbReference type="NCBI Taxonomy" id="1117707"/>
    <lineage>
        <taxon>Bacteria</taxon>
        <taxon>Pseudomonadati</taxon>
        <taxon>Pseudomonadota</taxon>
        <taxon>Gammaproteobacteria</taxon>
        <taxon>Vibrionales</taxon>
        <taxon>Vibrionaceae</taxon>
        <taxon>Vibrio</taxon>
    </lineage>
</organism>
<evidence type="ECO:0008006" key="3">
    <source>
        <dbReference type="Google" id="ProtNLM"/>
    </source>
</evidence>
<dbReference type="EMBL" id="FRFG01000001">
    <property type="protein sequence ID" value="SHO54310.1"/>
    <property type="molecule type" value="Genomic_DNA"/>
</dbReference>
<proteinExistence type="predicted"/>
<evidence type="ECO:0000313" key="2">
    <source>
        <dbReference type="Proteomes" id="UP000184600"/>
    </source>
</evidence>
<gene>
    <name evidence="1" type="ORF">VQ7734_00022</name>
</gene>